<evidence type="ECO:0000313" key="3">
    <source>
        <dbReference type="EMBL" id="KAK2192529.1"/>
    </source>
</evidence>
<protein>
    <submittedName>
        <fullName evidence="3">Uncharacterized protein</fullName>
    </submittedName>
</protein>
<dbReference type="InterPro" id="IPR039604">
    <property type="entry name" value="Bfr1"/>
</dbReference>
<dbReference type="PANTHER" id="PTHR31027:SF2">
    <property type="entry name" value="LEBERCILIN DOMAIN-CONTAINING PROTEIN"/>
    <property type="match status" value="1"/>
</dbReference>
<dbReference type="GO" id="GO:0042175">
    <property type="term" value="C:nuclear outer membrane-endoplasmic reticulum membrane network"/>
    <property type="evidence" value="ECO:0007669"/>
    <property type="project" value="TreeGrafter"/>
</dbReference>
<dbReference type="Proteomes" id="UP001209878">
    <property type="component" value="Unassembled WGS sequence"/>
</dbReference>
<comment type="caution">
    <text evidence="3">The sequence shown here is derived from an EMBL/GenBank/DDBJ whole genome shotgun (WGS) entry which is preliminary data.</text>
</comment>
<dbReference type="GO" id="GO:0008298">
    <property type="term" value="P:intracellular mRNA localization"/>
    <property type="evidence" value="ECO:0007669"/>
    <property type="project" value="TreeGrafter"/>
</dbReference>
<dbReference type="GO" id="GO:0005783">
    <property type="term" value="C:endoplasmic reticulum"/>
    <property type="evidence" value="ECO:0007669"/>
    <property type="project" value="TreeGrafter"/>
</dbReference>
<name>A0AAD9PD86_RIDPI</name>
<accession>A0AAD9PD86</accession>
<keyword evidence="1" id="KW-0175">Coiled coil</keyword>
<evidence type="ECO:0000313" key="4">
    <source>
        <dbReference type="Proteomes" id="UP001209878"/>
    </source>
</evidence>
<feature type="region of interest" description="Disordered" evidence="2">
    <location>
        <begin position="264"/>
        <end position="285"/>
    </location>
</feature>
<proteinExistence type="predicted"/>
<dbReference type="GO" id="GO:0003729">
    <property type="term" value="F:mRNA binding"/>
    <property type="evidence" value="ECO:0007669"/>
    <property type="project" value="TreeGrafter"/>
</dbReference>
<keyword evidence="4" id="KW-1185">Reference proteome</keyword>
<dbReference type="EMBL" id="JAODUO010000028">
    <property type="protein sequence ID" value="KAK2192529.1"/>
    <property type="molecule type" value="Genomic_DNA"/>
</dbReference>
<gene>
    <name evidence="3" type="ORF">NP493_28g04018</name>
</gene>
<dbReference type="AlphaFoldDB" id="A0AAD9PD86"/>
<evidence type="ECO:0000256" key="2">
    <source>
        <dbReference type="SAM" id="MobiDB-lite"/>
    </source>
</evidence>
<dbReference type="PANTHER" id="PTHR31027">
    <property type="entry name" value="NUCLEAR SEGREGATION PROTEIN BFR1"/>
    <property type="match status" value="1"/>
</dbReference>
<evidence type="ECO:0000256" key="1">
    <source>
        <dbReference type="SAM" id="Coils"/>
    </source>
</evidence>
<feature type="compositionally biased region" description="Low complexity" evidence="2">
    <location>
        <begin position="328"/>
        <end position="341"/>
    </location>
</feature>
<feature type="region of interest" description="Disordered" evidence="2">
    <location>
        <begin position="468"/>
        <end position="492"/>
    </location>
</feature>
<feature type="compositionally biased region" description="Basic residues" evidence="2">
    <location>
        <begin position="267"/>
        <end position="280"/>
    </location>
</feature>
<feature type="compositionally biased region" description="Polar residues" evidence="2">
    <location>
        <begin position="349"/>
        <end position="368"/>
    </location>
</feature>
<feature type="region of interest" description="Disordered" evidence="2">
    <location>
        <begin position="220"/>
        <end position="239"/>
    </location>
</feature>
<feature type="compositionally biased region" description="Low complexity" evidence="2">
    <location>
        <begin position="220"/>
        <end position="235"/>
    </location>
</feature>
<dbReference type="GO" id="GO:1990904">
    <property type="term" value="C:ribonucleoprotein complex"/>
    <property type="evidence" value="ECO:0007669"/>
    <property type="project" value="TreeGrafter"/>
</dbReference>
<feature type="region of interest" description="Disordered" evidence="2">
    <location>
        <begin position="326"/>
        <end position="379"/>
    </location>
</feature>
<organism evidence="3 4">
    <name type="scientific">Ridgeia piscesae</name>
    <name type="common">Tubeworm</name>
    <dbReference type="NCBI Taxonomy" id="27915"/>
    <lineage>
        <taxon>Eukaryota</taxon>
        <taxon>Metazoa</taxon>
        <taxon>Spiralia</taxon>
        <taxon>Lophotrochozoa</taxon>
        <taxon>Annelida</taxon>
        <taxon>Polychaeta</taxon>
        <taxon>Sedentaria</taxon>
        <taxon>Canalipalpata</taxon>
        <taxon>Sabellida</taxon>
        <taxon>Siboglinidae</taxon>
        <taxon>Ridgeia</taxon>
    </lineage>
</organism>
<sequence length="492" mass="55560">MLQKMVTAAEDENCQVEIRTTRAEKESIVKQRKKIDADLRCHNEEIAKQMAHLTKLQSNLQYKSEDRIRDAIHRLDYHLSSRNFTLSEEKKIVAEIDRLKRSKKVLEEYLILKKEIDEKRDQQKKLREERDLKTKEDHLRKQKTRSELLKKEIDKLYEQKRTWTAQFKVQEREYQLRRDEVQKKFHTELTRKKSHEKQAQHAALRRERWKFLSNCDTNTATTTNDVSSANSASSVEGNTSRVKDLEADGLYVLKKKDEDLFTGITRSKTKRSKRDKRKQSPNKPIVHLPEIFTQFASLGLTPPSTLTEVASAVNMLDTKTAYYTEQQSTTGGSATTGDVAGNSDHDGSAESTICESVPSTPDVQTDNVPPTFPTGGSTMADEVRRFSRDSGTCEFDGMGCFDDSAALLNDGKTLSPVSDNDDATCASCLRDLQLDYDVASGRVTASPKADVVLNSKCGGDDEINARNKLQDANDLQPGSLIDAGVSRDGEFH</sequence>
<reference evidence="3" key="1">
    <citation type="journal article" date="2023" name="Mol. Biol. Evol.">
        <title>Third-Generation Sequencing Reveals the Adaptive Role of the Epigenome in Three Deep-Sea Polychaetes.</title>
        <authorList>
            <person name="Perez M."/>
            <person name="Aroh O."/>
            <person name="Sun Y."/>
            <person name="Lan Y."/>
            <person name="Juniper S.K."/>
            <person name="Young C.R."/>
            <person name="Angers B."/>
            <person name="Qian P.Y."/>
        </authorList>
    </citation>
    <scope>NUCLEOTIDE SEQUENCE</scope>
    <source>
        <strain evidence="3">R07B-5</strain>
    </source>
</reference>
<feature type="coiled-coil region" evidence="1">
    <location>
        <begin position="109"/>
        <end position="166"/>
    </location>
</feature>